<organism evidence="1 2">
    <name type="scientific">Aerophobetes bacterium</name>
    <dbReference type="NCBI Taxonomy" id="2030807"/>
    <lineage>
        <taxon>Bacteria</taxon>
        <taxon>Candidatus Aerophobota</taxon>
    </lineage>
</organism>
<sequence>MIVGFVNENDEPVIEVKLDLGKEKRSVNAVIDTGFNGYICVPKKLIDESEWEFLGIEEYELASGELM</sequence>
<evidence type="ECO:0000313" key="2">
    <source>
        <dbReference type="Proteomes" id="UP000280417"/>
    </source>
</evidence>
<dbReference type="EMBL" id="QMQA01000214">
    <property type="protein sequence ID" value="RLE11857.1"/>
    <property type="molecule type" value="Genomic_DNA"/>
</dbReference>
<dbReference type="AlphaFoldDB" id="A0A662DBG2"/>
<proteinExistence type="predicted"/>
<gene>
    <name evidence="1" type="ORF">DRJ04_07270</name>
</gene>
<evidence type="ECO:0008006" key="3">
    <source>
        <dbReference type="Google" id="ProtNLM"/>
    </source>
</evidence>
<protein>
    <recommendedName>
        <fullName evidence="3">Clan AA aspartic protease</fullName>
    </recommendedName>
</protein>
<name>A0A662DBG2_UNCAE</name>
<evidence type="ECO:0000313" key="1">
    <source>
        <dbReference type="EMBL" id="RLE11857.1"/>
    </source>
</evidence>
<comment type="caution">
    <text evidence="1">The sequence shown here is derived from an EMBL/GenBank/DDBJ whole genome shotgun (WGS) entry which is preliminary data.</text>
</comment>
<reference evidence="1 2" key="1">
    <citation type="submission" date="2018-06" db="EMBL/GenBank/DDBJ databases">
        <title>Extensive metabolic versatility and redundancy in microbially diverse, dynamic hydrothermal sediments.</title>
        <authorList>
            <person name="Dombrowski N."/>
            <person name="Teske A."/>
            <person name="Baker B.J."/>
        </authorList>
    </citation>
    <scope>NUCLEOTIDE SEQUENCE [LARGE SCALE GENOMIC DNA]</scope>
    <source>
        <strain evidence="1">B3_G15</strain>
    </source>
</reference>
<dbReference type="Proteomes" id="UP000280417">
    <property type="component" value="Unassembled WGS sequence"/>
</dbReference>
<accession>A0A662DBG2</accession>